<evidence type="ECO:0000313" key="5">
    <source>
        <dbReference type="Proteomes" id="UP000290572"/>
    </source>
</evidence>
<protein>
    <submittedName>
        <fullName evidence="4">Cystathionine beta-synthase-like protein</fullName>
    </submittedName>
</protein>
<dbReference type="GO" id="GO:0019344">
    <property type="term" value="P:cysteine biosynthetic process"/>
    <property type="evidence" value="ECO:0007669"/>
    <property type="project" value="UniProtKB-KW"/>
</dbReference>
<evidence type="ECO:0000313" key="4">
    <source>
        <dbReference type="EMBL" id="RXN13145.1"/>
    </source>
</evidence>
<reference evidence="4 5" key="1">
    <citation type="submission" date="2018-03" db="EMBL/GenBank/DDBJ databases">
        <title>Draft genome sequence of Rohu Carp (Labeo rohita).</title>
        <authorList>
            <person name="Das P."/>
            <person name="Kushwaha B."/>
            <person name="Joshi C.G."/>
            <person name="Kumar D."/>
            <person name="Nagpure N.S."/>
            <person name="Sahoo L."/>
            <person name="Das S.P."/>
            <person name="Bit A."/>
            <person name="Patnaik S."/>
            <person name="Meher P.K."/>
            <person name="Jayasankar P."/>
            <person name="Koringa P.G."/>
            <person name="Patel N.V."/>
            <person name="Hinsu A.T."/>
            <person name="Kumar R."/>
            <person name="Pandey M."/>
            <person name="Agarwal S."/>
            <person name="Srivastava S."/>
            <person name="Singh M."/>
            <person name="Iquebal M.A."/>
            <person name="Jaiswal S."/>
            <person name="Angadi U.B."/>
            <person name="Kumar N."/>
            <person name="Raza M."/>
            <person name="Shah T.M."/>
            <person name="Rai A."/>
            <person name="Jena J.K."/>
        </authorList>
    </citation>
    <scope>NUCLEOTIDE SEQUENCE [LARGE SCALE GENOMIC DNA]</scope>
    <source>
        <strain evidence="4">DASCIFA01</strain>
        <tissue evidence="4">Testis</tissue>
    </source>
</reference>
<feature type="domain" description="CBS" evidence="3">
    <location>
        <begin position="199"/>
        <end position="256"/>
    </location>
</feature>
<keyword evidence="2" id="KW-0129">CBS domain</keyword>
<evidence type="ECO:0000259" key="3">
    <source>
        <dbReference type="PROSITE" id="PS51371"/>
    </source>
</evidence>
<keyword evidence="1" id="KW-0198">Cysteine biosynthesis</keyword>
<sequence>MMRRRPLSPFLTRRRLRSLFLTPSPCLLFRTVTALSVPDAAVTALSVPDAVATALSVPDAAVTALSVPDAAVTALSVPDAAATAISVSDAAATAISVPDAAATAISVSDAAATAISVPDAAATAISVPDTEAAALAVPDVALTVPSLPDAAVVVQVQPWLQQCMSKFLSDEWMREKGFLSEEDLVNKPWWWNLTLQELRLSTPLTMLPLVSIKQTIQILKERGFDQAPVVDKAGQILGMVTLGNMLSSVVAGKVRLTDNLGKLSRILETDHFALVVHEQIQMDGVRSLNCSSRLTDMNNGSPKMKQMVFGVVTAIDLLNYVATRERRESSPSECMINSN</sequence>
<dbReference type="Proteomes" id="UP000290572">
    <property type="component" value="Unassembled WGS sequence"/>
</dbReference>
<keyword evidence="5" id="KW-1185">Reference proteome</keyword>
<comment type="caution">
    <text evidence="4">The sequence shown here is derived from an EMBL/GenBank/DDBJ whole genome shotgun (WGS) entry which is preliminary data.</text>
</comment>
<name>A0A498M649_LABRO</name>
<dbReference type="InterPro" id="IPR000644">
    <property type="entry name" value="CBS_dom"/>
</dbReference>
<dbReference type="SUPFAM" id="SSF54631">
    <property type="entry name" value="CBS-domain pair"/>
    <property type="match status" value="2"/>
</dbReference>
<proteinExistence type="predicted"/>
<dbReference type="Pfam" id="PF00571">
    <property type="entry name" value="CBS"/>
    <property type="match status" value="1"/>
</dbReference>
<dbReference type="FunFam" id="3.10.580.10:FF:000014">
    <property type="entry name" value="Cystathionine beta-synthase"/>
    <property type="match status" value="1"/>
</dbReference>
<gene>
    <name evidence="4" type="ORF">ROHU_029132</name>
</gene>
<organism evidence="4 5">
    <name type="scientific">Labeo rohita</name>
    <name type="common">Indian major carp</name>
    <name type="synonym">Cyprinus rohita</name>
    <dbReference type="NCBI Taxonomy" id="84645"/>
    <lineage>
        <taxon>Eukaryota</taxon>
        <taxon>Metazoa</taxon>
        <taxon>Chordata</taxon>
        <taxon>Craniata</taxon>
        <taxon>Vertebrata</taxon>
        <taxon>Euteleostomi</taxon>
        <taxon>Actinopterygii</taxon>
        <taxon>Neopterygii</taxon>
        <taxon>Teleostei</taxon>
        <taxon>Ostariophysi</taxon>
        <taxon>Cypriniformes</taxon>
        <taxon>Cyprinidae</taxon>
        <taxon>Labeoninae</taxon>
        <taxon>Labeonini</taxon>
        <taxon>Labeo</taxon>
    </lineage>
</organism>
<evidence type="ECO:0000256" key="2">
    <source>
        <dbReference type="PROSITE-ProRule" id="PRU00703"/>
    </source>
</evidence>
<dbReference type="InterPro" id="IPR046353">
    <property type="entry name" value="CBS_C"/>
</dbReference>
<evidence type="ECO:0000256" key="1">
    <source>
        <dbReference type="ARBA" id="ARBA00023192"/>
    </source>
</evidence>
<dbReference type="EMBL" id="QBIY01012998">
    <property type="protein sequence ID" value="RXN13145.1"/>
    <property type="molecule type" value="Genomic_DNA"/>
</dbReference>
<dbReference type="SMART" id="SM00116">
    <property type="entry name" value="CBS"/>
    <property type="match status" value="1"/>
</dbReference>
<dbReference type="Gene3D" id="3.10.580.10">
    <property type="entry name" value="CBS-domain"/>
    <property type="match status" value="1"/>
</dbReference>
<dbReference type="STRING" id="84645.A0A498M649"/>
<dbReference type="InterPro" id="IPR046342">
    <property type="entry name" value="CBS_dom_sf"/>
</dbReference>
<dbReference type="PROSITE" id="PS51371">
    <property type="entry name" value="CBS"/>
    <property type="match status" value="1"/>
</dbReference>
<keyword evidence="1" id="KW-0028">Amino-acid biosynthesis</keyword>
<dbReference type="CDD" id="cd04608">
    <property type="entry name" value="CBS_pair_CBS"/>
    <property type="match status" value="1"/>
</dbReference>
<accession>A0A498M649</accession>
<dbReference type="AlphaFoldDB" id="A0A498M649"/>